<dbReference type="Proteomes" id="UP000253551">
    <property type="component" value="Unassembled WGS sequence"/>
</dbReference>
<evidence type="ECO:0008006" key="3">
    <source>
        <dbReference type="Google" id="ProtNLM"/>
    </source>
</evidence>
<accession>A0A367JCX7</accession>
<evidence type="ECO:0000313" key="2">
    <source>
        <dbReference type="Proteomes" id="UP000253551"/>
    </source>
</evidence>
<dbReference type="OrthoDB" id="2289333at2759"/>
<proteinExistence type="predicted"/>
<reference evidence="1 2" key="1">
    <citation type="journal article" date="2018" name="G3 (Bethesda)">
        <title>Phylogenetic and Phylogenomic Definition of Rhizopus Species.</title>
        <authorList>
            <person name="Gryganskyi A.P."/>
            <person name="Golan J."/>
            <person name="Dolatabadi S."/>
            <person name="Mondo S."/>
            <person name="Robb S."/>
            <person name="Idnurm A."/>
            <person name="Muszewska A."/>
            <person name="Steczkiewicz K."/>
            <person name="Masonjones S."/>
            <person name="Liao H.L."/>
            <person name="Gajdeczka M.T."/>
            <person name="Anike F."/>
            <person name="Vuek A."/>
            <person name="Anishchenko I.M."/>
            <person name="Voigt K."/>
            <person name="de Hoog G.S."/>
            <person name="Smith M.E."/>
            <person name="Heitman J."/>
            <person name="Vilgalys R."/>
            <person name="Stajich J.E."/>
        </authorList>
    </citation>
    <scope>NUCLEOTIDE SEQUENCE [LARGE SCALE GENOMIC DNA]</scope>
    <source>
        <strain evidence="1 2">LSU 92-RS-03</strain>
    </source>
</reference>
<dbReference type="EMBL" id="PJQM01003642">
    <property type="protein sequence ID" value="RCH87822.1"/>
    <property type="molecule type" value="Genomic_DNA"/>
</dbReference>
<protein>
    <recommendedName>
        <fullName evidence="3">Endonuclease/exonuclease/phosphatase domain-containing protein</fullName>
    </recommendedName>
</protein>
<keyword evidence="2" id="KW-1185">Reference proteome</keyword>
<name>A0A367JCX7_RHIST</name>
<sequence>MPTNTNDNIPSFTNHHVKFSDFIHYLRQLNYDILCLQETHAATFEQQHTFNIRFTTENTIWAKHCGIVSLNIAITLIPHLITLDQRLIAYQVTHTNSINIYAPANEIQRKTFYKDILQFPLFLPYSSNPMNNEHIPCPPITEFPPMIILGDSNYHITQHASTNINPITNTAISSQQ</sequence>
<dbReference type="AlphaFoldDB" id="A0A367JCX7"/>
<gene>
    <name evidence="1" type="ORF">CU098_008904</name>
</gene>
<evidence type="ECO:0000313" key="1">
    <source>
        <dbReference type="EMBL" id="RCH87822.1"/>
    </source>
</evidence>
<dbReference type="STRING" id="4846.A0A367JCX7"/>
<dbReference type="Gene3D" id="3.60.10.10">
    <property type="entry name" value="Endonuclease/exonuclease/phosphatase"/>
    <property type="match status" value="1"/>
</dbReference>
<organism evidence="1 2">
    <name type="scientific">Rhizopus stolonifer</name>
    <name type="common">Rhizopus nigricans</name>
    <dbReference type="NCBI Taxonomy" id="4846"/>
    <lineage>
        <taxon>Eukaryota</taxon>
        <taxon>Fungi</taxon>
        <taxon>Fungi incertae sedis</taxon>
        <taxon>Mucoromycota</taxon>
        <taxon>Mucoromycotina</taxon>
        <taxon>Mucoromycetes</taxon>
        <taxon>Mucorales</taxon>
        <taxon>Mucorineae</taxon>
        <taxon>Rhizopodaceae</taxon>
        <taxon>Rhizopus</taxon>
    </lineage>
</organism>
<comment type="caution">
    <text evidence="1">The sequence shown here is derived from an EMBL/GenBank/DDBJ whole genome shotgun (WGS) entry which is preliminary data.</text>
</comment>
<dbReference type="SUPFAM" id="SSF56219">
    <property type="entry name" value="DNase I-like"/>
    <property type="match status" value="1"/>
</dbReference>
<dbReference type="InterPro" id="IPR036691">
    <property type="entry name" value="Endo/exonu/phosph_ase_sf"/>
</dbReference>